<evidence type="ECO:0000313" key="2">
    <source>
        <dbReference type="EMBL" id="KAH9371107.1"/>
    </source>
</evidence>
<proteinExistence type="predicted"/>
<reference evidence="2 3" key="1">
    <citation type="journal article" date="2020" name="Cell">
        <title>Large-Scale Comparative Analyses of Tick Genomes Elucidate Their Genetic Diversity and Vector Capacities.</title>
        <authorList>
            <consortium name="Tick Genome and Microbiome Consortium (TIGMIC)"/>
            <person name="Jia N."/>
            <person name="Wang J."/>
            <person name="Shi W."/>
            <person name="Du L."/>
            <person name="Sun Y."/>
            <person name="Zhan W."/>
            <person name="Jiang J.F."/>
            <person name="Wang Q."/>
            <person name="Zhang B."/>
            <person name="Ji P."/>
            <person name="Bell-Sakyi L."/>
            <person name="Cui X.M."/>
            <person name="Yuan T.T."/>
            <person name="Jiang B.G."/>
            <person name="Yang W.F."/>
            <person name="Lam T.T."/>
            <person name="Chang Q.C."/>
            <person name="Ding S.J."/>
            <person name="Wang X.J."/>
            <person name="Zhu J.G."/>
            <person name="Ruan X.D."/>
            <person name="Zhao L."/>
            <person name="Wei J.T."/>
            <person name="Ye R.Z."/>
            <person name="Que T.C."/>
            <person name="Du C.H."/>
            <person name="Zhou Y.H."/>
            <person name="Cheng J.X."/>
            <person name="Dai P.F."/>
            <person name="Guo W.B."/>
            <person name="Han X.H."/>
            <person name="Huang E.J."/>
            <person name="Li L.F."/>
            <person name="Wei W."/>
            <person name="Gao Y.C."/>
            <person name="Liu J.Z."/>
            <person name="Shao H.Z."/>
            <person name="Wang X."/>
            <person name="Wang C.C."/>
            <person name="Yang T.C."/>
            <person name="Huo Q.B."/>
            <person name="Li W."/>
            <person name="Chen H.Y."/>
            <person name="Chen S.E."/>
            <person name="Zhou L.G."/>
            <person name="Ni X.B."/>
            <person name="Tian J.H."/>
            <person name="Sheng Y."/>
            <person name="Liu T."/>
            <person name="Pan Y.S."/>
            <person name="Xia L.Y."/>
            <person name="Li J."/>
            <person name="Zhao F."/>
            <person name="Cao W.C."/>
        </authorList>
    </citation>
    <scope>NUCLEOTIDE SEQUENCE [LARGE SCALE GENOMIC DNA]</scope>
    <source>
        <strain evidence="2">HaeL-2018</strain>
    </source>
</reference>
<dbReference type="EMBL" id="JABSTR010000005">
    <property type="protein sequence ID" value="KAH9371107.1"/>
    <property type="molecule type" value="Genomic_DNA"/>
</dbReference>
<dbReference type="AlphaFoldDB" id="A0A9J6G7H5"/>
<accession>A0A9J6G7H5</accession>
<protein>
    <submittedName>
        <fullName evidence="2">Uncharacterized protein</fullName>
    </submittedName>
</protein>
<dbReference type="VEuPathDB" id="VectorBase:HLOH_063738"/>
<dbReference type="Proteomes" id="UP000821853">
    <property type="component" value="Chromosome 3"/>
</dbReference>
<organism evidence="2 3">
    <name type="scientific">Haemaphysalis longicornis</name>
    <name type="common">Bush tick</name>
    <dbReference type="NCBI Taxonomy" id="44386"/>
    <lineage>
        <taxon>Eukaryota</taxon>
        <taxon>Metazoa</taxon>
        <taxon>Ecdysozoa</taxon>
        <taxon>Arthropoda</taxon>
        <taxon>Chelicerata</taxon>
        <taxon>Arachnida</taxon>
        <taxon>Acari</taxon>
        <taxon>Parasitiformes</taxon>
        <taxon>Ixodida</taxon>
        <taxon>Ixodoidea</taxon>
        <taxon>Ixodidae</taxon>
        <taxon>Haemaphysalinae</taxon>
        <taxon>Haemaphysalis</taxon>
    </lineage>
</organism>
<evidence type="ECO:0000313" key="3">
    <source>
        <dbReference type="Proteomes" id="UP000821853"/>
    </source>
</evidence>
<comment type="caution">
    <text evidence="2">The sequence shown here is derived from an EMBL/GenBank/DDBJ whole genome shotgun (WGS) entry which is preliminary data.</text>
</comment>
<keyword evidence="3" id="KW-1185">Reference proteome</keyword>
<evidence type="ECO:0000256" key="1">
    <source>
        <dbReference type="SAM" id="MobiDB-lite"/>
    </source>
</evidence>
<feature type="region of interest" description="Disordered" evidence="1">
    <location>
        <begin position="72"/>
        <end position="99"/>
    </location>
</feature>
<dbReference type="OrthoDB" id="10066365at2759"/>
<name>A0A9J6G7H5_HAELO</name>
<sequence length="184" mass="20375">MATGILPPPLFENHGAPAIPWHSWFRMFQNFVLASGADERSATRRHALLLHCLDPEGQRIFDALLAPYPPQPPFSPAATDTKPTKEQTPTTHAFAGRPPDPYDVAVDTLAKYFTAAVNARVSVIIYVSVDSVQESQLATFLWRSVNWQLRVISSLSRLITSASSFMPEYLARNSEKGCCSEASR</sequence>
<gene>
    <name evidence="2" type="ORF">HPB48_015672</name>
</gene>